<protein>
    <submittedName>
        <fullName evidence="3">Uncharacterized protein</fullName>
    </submittedName>
</protein>
<keyword evidence="2" id="KW-0812">Transmembrane</keyword>
<keyword evidence="1" id="KW-0175">Coiled coil</keyword>
<reference evidence="3 4" key="1">
    <citation type="submission" date="2023-07" db="EMBL/GenBank/DDBJ databases">
        <title>Sorghum-associated microbial communities from plants grown in Nebraska, USA.</title>
        <authorList>
            <person name="Schachtman D."/>
        </authorList>
    </citation>
    <scope>NUCLEOTIDE SEQUENCE [LARGE SCALE GENOMIC DNA]</scope>
    <source>
        <strain evidence="3 4">4138</strain>
    </source>
</reference>
<gene>
    <name evidence="3" type="ORF">J2W69_003333</name>
</gene>
<evidence type="ECO:0000313" key="4">
    <source>
        <dbReference type="Proteomes" id="UP001257909"/>
    </source>
</evidence>
<proteinExistence type="predicted"/>
<feature type="transmembrane region" description="Helical" evidence="2">
    <location>
        <begin position="12"/>
        <end position="31"/>
    </location>
</feature>
<sequence>MTIEEFKNLAQGIQAILIAIAAIIASGWAVYTFRSLLSVQKATIELEKIQTELIKHKAELSRIQKELESKPMVQISVEPSLLKGNNNLFIRVKITFENTGNTQEFIDWEKSSITAALVLGITDGKLLHTDPIVGILGRINAFAVGEQLWPGEIATDEAIIPINEHGIYVIEVKGNLSVESAAILKNQSGKECDSIMAGTSLYFDTGS</sequence>
<keyword evidence="2" id="KW-1133">Transmembrane helix</keyword>
<keyword evidence="4" id="KW-1185">Reference proteome</keyword>
<dbReference type="RefSeq" id="WP_310280572.1">
    <property type="nucleotide sequence ID" value="NZ_JAVDWR010000015.1"/>
</dbReference>
<name>A0ABU1W333_9GAMM</name>
<organism evidence="3 4">
    <name type="scientific">Rheinheimera soli</name>
    <dbReference type="NCBI Taxonomy" id="443616"/>
    <lineage>
        <taxon>Bacteria</taxon>
        <taxon>Pseudomonadati</taxon>
        <taxon>Pseudomonadota</taxon>
        <taxon>Gammaproteobacteria</taxon>
        <taxon>Chromatiales</taxon>
        <taxon>Chromatiaceae</taxon>
        <taxon>Rheinheimera</taxon>
    </lineage>
</organism>
<evidence type="ECO:0000256" key="1">
    <source>
        <dbReference type="SAM" id="Coils"/>
    </source>
</evidence>
<accession>A0ABU1W333</accession>
<comment type="caution">
    <text evidence="3">The sequence shown here is derived from an EMBL/GenBank/DDBJ whole genome shotgun (WGS) entry which is preliminary data.</text>
</comment>
<evidence type="ECO:0000313" key="3">
    <source>
        <dbReference type="EMBL" id="MDR7122374.1"/>
    </source>
</evidence>
<evidence type="ECO:0000256" key="2">
    <source>
        <dbReference type="SAM" id="Phobius"/>
    </source>
</evidence>
<feature type="coiled-coil region" evidence="1">
    <location>
        <begin position="39"/>
        <end position="66"/>
    </location>
</feature>
<dbReference type="EMBL" id="JAVDWR010000015">
    <property type="protein sequence ID" value="MDR7122374.1"/>
    <property type="molecule type" value="Genomic_DNA"/>
</dbReference>
<keyword evidence="2" id="KW-0472">Membrane</keyword>
<dbReference type="Proteomes" id="UP001257909">
    <property type="component" value="Unassembled WGS sequence"/>
</dbReference>